<evidence type="ECO:0008006" key="3">
    <source>
        <dbReference type="Google" id="ProtNLM"/>
    </source>
</evidence>
<name>A0ABU5KKG0_9BACL</name>
<evidence type="ECO:0000313" key="1">
    <source>
        <dbReference type="EMBL" id="MDZ5711655.1"/>
    </source>
</evidence>
<keyword evidence="2" id="KW-1185">Reference proteome</keyword>
<gene>
    <name evidence="1" type="ORF">UFB30_05425</name>
</gene>
<dbReference type="EMBL" id="JAXQNN010000002">
    <property type="protein sequence ID" value="MDZ5711655.1"/>
    <property type="molecule type" value="Genomic_DNA"/>
</dbReference>
<accession>A0ABU5KKG0</accession>
<organism evidence="1 2">
    <name type="scientific">Jeotgalibacillus haloalkalitolerans</name>
    <dbReference type="NCBI Taxonomy" id="3104292"/>
    <lineage>
        <taxon>Bacteria</taxon>
        <taxon>Bacillati</taxon>
        <taxon>Bacillota</taxon>
        <taxon>Bacilli</taxon>
        <taxon>Bacillales</taxon>
        <taxon>Caryophanaceae</taxon>
        <taxon>Jeotgalibacillus</taxon>
    </lineage>
</organism>
<sequence length="94" mass="10618">MKVTVKDTAVVYNGERYEPKASLDIADKHFNENLFAKSESATSSNDEEADYYGLTAEQLEKVSNDKLKAFLDKEGIEYKSSDKKEDFINLIVGE</sequence>
<protein>
    <recommendedName>
        <fullName evidence="3">HeH/LEM domain-containing protein</fullName>
    </recommendedName>
</protein>
<dbReference type="InterPro" id="IPR036361">
    <property type="entry name" value="SAP_dom_sf"/>
</dbReference>
<dbReference type="RefSeq" id="WP_322420672.1">
    <property type="nucleotide sequence ID" value="NZ_JAXQNN010000002.1"/>
</dbReference>
<dbReference type="Gene3D" id="1.10.720.30">
    <property type="entry name" value="SAP domain"/>
    <property type="match status" value="1"/>
</dbReference>
<proteinExistence type="predicted"/>
<reference evidence="1 2" key="1">
    <citation type="submission" date="2023-12" db="EMBL/GenBank/DDBJ databases">
        <title>Jeotgalibacillus haloalkaliphilus sp. nov., a novel salt-tolerant bacteria, isolated from the estuary of the Fenhe River into the Yellow River.</title>
        <authorList>
            <person name="Li Y."/>
        </authorList>
    </citation>
    <scope>NUCLEOTIDE SEQUENCE [LARGE SCALE GENOMIC DNA]</scope>
    <source>
        <strain evidence="1 2">HH7-29</strain>
    </source>
</reference>
<evidence type="ECO:0000313" key="2">
    <source>
        <dbReference type="Proteomes" id="UP001292084"/>
    </source>
</evidence>
<comment type="caution">
    <text evidence="1">The sequence shown here is derived from an EMBL/GenBank/DDBJ whole genome shotgun (WGS) entry which is preliminary data.</text>
</comment>
<dbReference type="Proteomes" id="UP001292084">
    <property type="component" value="Unassembled WGS sequence"/>
</dbReference>